<dbReference type="InterPro" id="IPR009288">
    <property type="entry name" value="AIG2-like_dom"/>
</dbReference>
<organism evidence="2">
    <name type="scientific">Burkholderia cenocepacia</name>
    <dbReference type="NCBI Taxonomy" id="95486"/>
    <lineage>
        <taxon>Bacteria</taxon>
        <taxon>Pseudomonadati</taxon>
        <taxon>Pseudomonadota</taxon>
        <taxon>Betaproteobacteria</taxon>
        <taxon>Burkholderiales</taxon>
        <taxon>Burkholderiaceae</taxon>
        <taxon>Burkholderia</taxon>
        <taxon>Burkholderia cepacia complex</taxon>
    </lineage>
</organism>
<evidence type="ECO:0000313" key="2">
    <source>
        <dbReference type="EMBL" id="KEA58334.1"/>
    </source>
</evidence>
<dbReference type="SUPFAM" id="SSF110857">
    <property type="entry name" value="Gamma-glutamyl cyclotransferase-like"/>
    <property type="match status" value="1"/>
</dbReference>
<dbReference type="Pfam" id="PF06094">
    <property type="entry name" value="GGACT"/>
    <property type="match status" value="1"/>
</dbReference>
<dbReference type="GO" id="GO:0016740">
    <property type="term" value="F:transferase activity"/>
    <property type="evidence" value="ECO:0007669"/>
    <property type="project" value="UniProtKB-KW"/>
</dbReference>
<comment type="caution">
    <text evidence="2">The sequence shown here is derived from an EMBL/GenBank/DDBJ whole genome shotgun (WGS) entry which is preliminary data.</text>
</comment>
<dbReference type="Gene3D" id="3.10.490.10">
    <property type="entry name" value="Gamma-glutamyl cyclotransferase-like"/>
    <property type="match status" value="1"/>
</dbReference>
<dbReference type="InterPro" id="IPR036568">
    <property type="entry name" value="GGCT-like_sf"/>
</dbReference>
<dbReference type="OrthoDB" id="8538589at2"/>
<dbReference type="EMBL" id="JJOA01000014">
    <property type="protein sequence ID" value="KEA58334.1"/>
    <property type="molecule type" value="Genomic_DNA"/>
</dbReference>
<gene>
    <name evidence="2" type="ORF">DT99_18405</name>
</gene>
<proteinExistence type="predicted"/>
<sequence length="138" mass="14960">MRYVFVYGTLRAGQANDIGHAAARHGIAAPTLLGAAALPGELYDFGTYPGMIAGPVSGKSLVWGDVYEVDERLVPVLDEIERVYPGVDSLFKPEEVTVALGGRQYACLYYPIAAHAVAGRPRIESGDWAQHRREQETA</sequence>
<protein>
    <submittedName>
        <fullName evidence="2">Gamma-glutamyl cyclotransferase</fullName>
    </submittedName>
</protein>
<dbReference type="AlphaFoldDB" id="A0A071MBU4"/>
<evidence type="ECO:0000259" key="1">
    <source>
        <dbReference type="Pfam" id="PF06094"/>
    </source>
</evidence>
<accession>A0A071MBU4</accession>
<dbReference type="InterPro" id="IPR013024">
    <property type="entry name" value="GGCT-like"/>
</dbReference>
<reference evidence="2" key="1">
    <citation type="submission" date="2014-04" db="EMBL/GenBank/DDBJ databases">
        <title>In planta biocontrol of soil-borne Fusarium wilt of banana through a plant endophytic bacterium, Burkholderia cenocepacia 869T2.</title>
        <authorList>
            <person name="Ho Y.-N."/>
            <person name="Chiang H.-M."/>
            <person name="Chao C.-P."/>
            <person name="Su C.-C."/>
            <person name="Hsu H.-F."/>
            <person name="Guo C.-T."/>
            <person name="Hsieh J.-L."/>
            <person name="Huang C.-C."/>
        </authorList>
    </citation>
    <scope>NUCLEOTIDE SEQUENCE [LARGE SCALE GENOMIC DNA]</scope>
    <source>
        <strain evidence="2">869T2</strain>
    </source>
</reference>
<name>A0A071MBU4_9BURK</name>
<feature type="domain" description="Gamma-glutamylcyclotransferase AIG2-like" evidence="1">
    <location>
        <begin position="4"/>
        <end position="129"/>
    </location>
</feature>
<dbReference type="CDD" id="cd06661">
    <property type="entry name" value="GGCT_like"/>
    <property type="match status" value="1"/>
</dbReference>
<keyword evidence="2" id="KW-0808">Transferase</keyword>